<dbReference type="Gene3D" id="1.10.10.2910">
    <property type="match status" value="1"/>
</dbReference>
<protein>
    <submittedName>
        <fullName evidence="3">XRE family transcriptional regulator</fullName>
    </submittedName>
</protein>
<dbReference type="InterPro" id="IPR001387">
    <property type="entry name" value="Cro/C1-type_HTH"/>
</dbReference>
<evidence type="ECO:0000259" key="2">
    <source>
        <dbReference type="SMART" id="SM00530"/>
    </source>
</evidence>
<dbReference type="EMBL" id="LXIE01000049">
    <property type="protein sequence ID" value="OAD90277.1"/>
    <property type="molecule type" value="Genomic_DNA"/>
</dbReference>
<dbReference type="Pfam" id="PF06114">
    <property type="entry name" value="Peptidase_M78"/>
    <property type="match status" value="1"/>
</dbReference>
<dbReference type="SMART" id="SM00530">
    <property type="entry name" value="HTH_XRE"/>
    <property type="match status" value="1"/>
</dbReference>
<dbReference type="AlphaFoldDB" id="A0A1A9LB22"/>
<name>A0A1A9LB22_9FLAO</name>
<proteinExistence type="inferred from homology"/>
<dbReference type="RefSeq" id="WP_068762974.1">
    <property type="nucleotide sequence ID" value="NZ_LXIE01000049.1"/>
</dbReference>
<sequence length="363" mass="41959">MATINQYYPESVTHPGEILLETLEERDLGAKEFAIRTGKPEKTITAVLKGESAITPDMAVLFEQVLKIPAHFWMEAQRNFDEYQARLNYQNAIDEAQEWAQSFPYAKMAKFNWVPKTVKLREKVIHLFDYFEVASLKGWNDFYLNQKLQVAFRISLKDQENATAIASWLRQGEIQSQSLKAPEYDRAKFKALLPKIKDIMAVHPKNFFAQLQAICLTAGVKVVHTPCLPNTAIHGSTRWINDIPLIQLSGRYKRNDIFWFTFFHEVGHILLHGKKYISIENVSYSGENEDYEKEADEFASNLILTEAQVDEIWCTPNLMEEDILTYAKKFTTHPACIIGRLQYLGYIRFGLGSHLFEPINFYD</sequence>
<evidence type="ECO:0000256" key="1">
    <source>
        <dbReference type="ARBA" id="ARBA00007227"/>
    </source>
</evidence>
<dbReference type="PANTHER" id="PTHR43236:SF2">
    <property type="entry name" value="BLL0069 PROTEIN"/>
    <property type="match status" value="1"/>
</dbReference>
<dbReference type="InterPro" id="IPR010982">
    <property type="entry name" value="Lambda_DNA-bd_dom_sf"/>
</dbReference>
<dbReference type="Gene3D" id="1.10.260.40">
    <property type="entry name" value="lambda repressor-like DNA-binding domains"/>
    <property type="match status" value="1"/>
</dbReference>
<keyword evidence="4" id="KW-1185">Reference proteome</keyword>
<dbReference type="PANTHER" id="PTHR43236">
    <property type="entry name" value="ANTITOXIN HIGA1"/>
    <property type="match status" value="1"/>
</dbReference>
<comment type="caution">
    <text evidence="3">The sequence shown here is derived from an EMBL/GenBank/DDBJ whole genome shotgun (WGS) entry which is preliminary data.</text>
</comment>
<dbReference type="InterPro" id="IPR052345">
    <property type="entry name" value="Rad_response_metalloprotease"/>
</dbReference>
<evidence type="ECO:0000313" key="3">
    <source>
        <dbReference type="EMBL" id="OAD90277.1"/>
    </source>
</evidence>
<gene>
    <name evidence="3" type="ORF">A7A78_06940</name>
</gene>
<evidence type="ECO:0000313" key="4">
    <source>
        <dbReference type="Proteomes" id="UP000077552"/>
    </source>
</evidence>
<dbReference type="CDD" id="cd00093">
    <property type="entry name" value="HTH_XRE"/>
    <property type="match status" value="1"/>
</dbReference>
<comment type="similarity">
    <text evidence="1">Belongs to the short-chain fatty acyl-CoA assimilation regulator (ScfR) family.</text>
</comment>
<dbReference type="GO" id="GO:0003677">
    <property type="term" value="F:DNA binding"/>
    <property type="evidence" value="ECO:0007669"/>
    <property type="project" value="InterPro"/>
</dbReference>
<dbReference type="Proteomes" id="UP000077552">
    <property type="component" value="Unassembled WGS sequence"/>
</dbReference>
<dbReference type="OrthoDB" id="9796786at2"/>
<dbReference type="SUPFAM" id="SSF47413">
    <property type="entry name" value="lambda repressor-like DNA-binding domains"/>
    <property type="match status" value="1"/>
</dbReference>
<dbReference type="InterPro" id="IPR010359">
    <property type="entry name" value="IrrE_HExxH"/>
</dbReference>
<dbReference type="STRING" id="1385699.A7A78_06940"/>
<feature type="domain" description="HTH cro/C1-type" evidence="2">
    <location>
        <begin position="18"/>
        <end position="73"/>
    </location>
</feature>
<accession>A0A1A9LB22</accession>
<reference evidence="3 4" key="1">
    <citation type="submission" date="2016-05" db="EMBL/GenBank/DDBJ databases">
        <title>Genome sequencing of Vitellibacter soesokkakensis RSSK-12.</title>
        <authorList>
            <person name="Thevarajoo S."/>
            <person name="Selvaratnam C."/>
            <person name="Goh K.M."/>
            <person name="Chan K.-G."/>
            <person name="Chong C.S."/>
        </authorList>
    </citation>
    <scope>NUCLEOTIDE SEQUENCE [LARGE SCALE GENOMIC DNA]</scope>
    <source>
        <strain evidence="3 4">RSSK-12</strain>
    </source>
</reference>
<organism evidence="3 4">
    <name type="scientific">Aequorivita soesokkakensis</name>
    <dbReference type="NCBI Taxonomy" id="1385699"/>
    <lineage>
        <taxon>Bacteria</taxon>
        <taxon>Pseudomonadati</taxon>
        <taxon>Bacteroidota</taxon>
        <taxon>Flavobacteriia</taxon>
        <taxon>Flavobacteriales</taxon>
        <taxon>Flavobacteriaceae</taxon>
        <taxon>Aequorivita</taxon>
    </lineage>
</organism>